<dbReference type="PANTHER" id="PTHR37419:SF1">
    <property type="entry name" value="SERINE_THREONINE-PROTEIN KINASE TOXIN HIPA"/>
    <property type="match status" value="1"/>
</dbReference>
<accession>A0A975BSW4</accession>
<dbReference type="GO" id="GO:0004674">
    <property type="term" value="F:protein serine/threonine kinase activity"/>
    <property type="evidence" value="ECO:0007669"/>
    <property type="project" value="TreeGrafter"/>
</dbReference>
<evidence type="ECO:0000256" key="3">
    <source>
        <dbReference type="ARBA" id="ARBA00022777"/>
    </source>
</evidence>
<evidence type="ECO:0000259" key="4">
    <source>
        <dbReference type="Pfam" id="PF07804"/>
    </source>
</evidence>
<name>A0A975BSW4_9BACT</name>
<dbReference type="Gene3D" id="1.10.1070.20">
    <property type="match status" value="1"/>
</dbReference>
<comment type="similarity">
    <text evidence="1">Belongs to the HipA Ser/Thr kinase family.</text>
</comment>
<gene>
    <name evidence="5" type="ORF">dnm_069340</name>
</gene>
<dbReference type="Proteomes" id="UP000663722">
    <property type="component" value="Chromosome"/>
</dbReference>
<dbReference type="KEGG" id="dmm:dnm_069340"/>
<dbReference type="RefSeq" id="WP_207678878.1">
    <property type="nucleotide sequence ID" value="NZ_CP061800.1"/>
</dbReference>
<organism evidence="5 6">
    <name type="scientific">Desulfonema magnum</name>
    <dbReference type="NCBI Taxonomy" id="45655"/>
    <lineage>
        <taxon>Bacteria</taxon>
        <taxon>Pseudomonadati</taxon>
        <taxon>Thermodesulfobacteriota</taxon>
        <taxon>Desulfobacteria</taxon>
        <taxon>Desulfobacterales</taxon>
        <taxon>Desulfococcaceae</taxon>
        <taxon>Desulfonema</taxon>
    </lineage>
</organism>
<dbReference type="PANTHER" id="PTHR37419">
    <property type="entry name" value="SERINE/THREONINE-PROTEIN KINASE TOXIN HIPA"/>
    <property type="match status" value="1"/>
</dbReference>
<proteinExistence type="inferred from homology"/>
<sequence length="310" mass="35518">MKIQCFSCQISDSDQNIRHGYHAECSKKLFGDKIPPKVPFSTPDILSESLKMVGKMSVSGVQPKLSAVHNRKKRQLVVVKRGGLYILKPQTDLFLCLPENENLCMCIASVCGIDVPSHGLLPLTDNRFAYVVKRFDRTEGGFKFEQEDFQQLLDIRDKYDGSYERIANFIKKNSDDPGADLMKLYERALLFFILGNGDAHLKNFSLIRTREAGYHLSPAYDIVSSKLVLPDEREETCLSLQGKRNRISKKDFIRLSAHFGLDREQTDSVLSRLNRLKSEIEMMIQKSFLPEQLKTKILEIFGERMKRLFG</sequence>
<evidence type="ECO:0000256" key="2">
    <source>
        <dbReference type="ARBA" id="ARBA00022679"/>
    </source>
</evidence>
<dbReference type="InterPro" id="IPR052028">
    <property type="entry name" value="HipA_Ser/Thr_kinase"/>
</dbReference>
<dbReference type="Pfam" id="PF07804">
    <property type="entry name" value="HipA_C"/>
    <property type="match status" value="1"/>
</dbReference>
<reference evidence="5" key="1">
    <citation type="journal article" date="2021" name="Microb. Physiol.">
        <title>Proteogenomic Insights into the Physiology of Marine, Sulfate-Reducing, Filamentous Desulfonema limicola and Desulfonema magnum.</title>
        <authorList>
            <person name="Schnaars V."/>
            <person name="Wohlbrand L."/>
            <person name="Scheve S."/>
            <person name="Hinrichs C."/>
            <person name="Reinhardt R."/>
            <person name="Rabus R."/>
        </authorList>
    </citation>
    <scope>NUCLEOTIDE SEQUENCE</scope>
    <source>
        <strain evidence="5">4be13</strain>
    </source>
</reference>
<keyword evidence="3" id="KW-0418">Kinase</keyword>
<feature type="domain" description="HipA-like C-terminal" evidence="4">
    <location>
        <begin position="56"/>
        <end position="276"/>
    </location>
</feature>
<dbReference type="InterPro" id="IPR012893">
    <property type="entry name" value="HipA-like_C"/>
</dbReference>
<protein>
    <submittedName>
        <fullName evidence="5">HipA-like C-terminal domain-containing protein</fullName>
    </submittedName>
</protein>
<evidence type="ECO:0000313" key="5">
    <source>
        <dbReference type="EMBL" id="QTA90872.1"/>
    </source>
</evidence>
<evidence type="ECO:0000313" key="6">
    <source>
        <dbReference type="Proteomes" id="UP000663722"/>
    </source>
</evidence>
<dbReference type="AlphaFoldDB" id="A0A975BSW4"/>
<dbReference type="GO" id="GO:0005829">
    <property type="term" value="C:cytosol"/>
    <property type="evidence" value="ECO:0007669"/>
    <property type="project" value="TreeGrafter"/>
</dbReference>
<keyword evidence="2" id="KW-0808">Transferase</keyword>
<keyword evidence="6" id="KW-1185">Reference proteome</keyword>
<evidence type="ECO:0000256" key="1">
    <source>
        <dbReference type="ARBA" id="ARBA00010164"/>
    </source>
</evidence>
<dbReference type="EMBL" id="CP061800">
    <property type="protein sequence ID" value="QTA90872.1"/>
    <property type="molecule type" value="Genomic_DNA"/>
</dbReference>